<dbReference type="SUPFAM" id="SSF50939">
    <property type="entry name" value="Sialidases"/>
    <property type="match status" value="1"/>
</dbReference>
<dbReference type="EMBL" id="CAJNJQ010003317">
    <property type="protein sequence ID" value="CAE7196450.1"/>
    <property type="molecule type" value="Genomic_DNA"/>
</dbReference>
<evidence type="ECO:0000256" key="3">
    <source>
        <dbReference type="ARBA" id="ARBA00038984"/>
    </source>
</evidence>
<dbReference type="SUPFAM" id="SSF55347">
    <property type="entry name" value="Glyceraldehyde-3-phosphate dehydrogenase-like, C-terminal domain"/>
    <property type="match status" value="1"/>
</dbReference>
<evidence type="ECO:0000256" key="4">
    <source>
        <dbReference type="ARBA" id="ARBA00042988"/>
    </source>
</evidence>
<evidence type="ECO:0000259" key="8">
    <source>
        <dbReference type="Pfam" id="PF22725"/>
    </source>
</evidence>
<evidence type="ECO:0000313" key="9">
    <source>
        <dbReference type="EMBL" id="CAE7196450.1"/>
    </source>
</evidence>
<evidence type="ECO:0000259" key="6">
    <source>
        <dbReference type="Pfam" id="PF01408"/>
    </source>
</evidence>
<sequence length="747" mass="81878">MSPIIQKEFIVKDDPRQPECHASTLVAIRDYILVAWFGGEKEGLPGVKIWLSKRSEAGQWAQPRVVAAEDSVTHWNPVLFTPDPTATPDRVILFYKTGTPIPRWKTWMIESVDGGNTWSPRRELVSGDESGGRGPVKNPIVVLANGDWASGASVEVTLPNGKGVWDSFCDISPAGPGQGTLWIRSPLVPLDHENFKGEGIIQPSLWESTIVTENGTATTLHMLMRSSNGFVCRSDSLDNGRTWSAAYNTVLPNNNSGLCVTKMRDNRLVCVHNPVGGSWGARTPLVASISADNGMTWERWAVLEDQLPPEGFTGINALETGIVSDGRSEFSYPTVIPTPLTEPIGVLCTWTWQRRGVAFAKIINSKTSEDGTGQFCPTFKPTRWGILGCGGISSKFVKDLLIDPSTRGVADVSHVVAAVASRSLPRGQEWIQTTCPDYASTIKVYGAYNELLEDPQVDIVYIGTPHSHHFHNARDCLNAGKHVLCEKAFTVNAAQAKSLKALAKTKNLFLMEAVWTRFFPLVKSVQQDLASGIIGDIKRVYADFGEPYAHPVASLPLTHRILSPALAGGTLHDLFPYPLFWALVTLYHLPTNEHTPPSHVAASSILHPKTGVDVQTTAILNFSNIGAQAILSSSLEVPTPKDQVVLIQGTKGDLVVPLIPPGRPTKYYVRVRREEARNAEYGETVKTFDIPGHGLFWEADECARCLDRGEIESSRMPLDESILAMEILDEIRRQADIKFPADIESTV</sequence>
<comment type="catalytic activity">
    <reaction evidence="5">
        <text>D-xylose + NADP(+) = D-xylono-1,5-lactone + NADPH + H(+)</text>
        <dbReference type="Rhea" id="RHEA:22000"/>
        <dbReference type="ChEBI" id="CHEBI:15378"/>
        <dbReference type="ChEBI" id="CHEBI:15867"/>
        <dbReference type="ChEBI" id="CHEBI:53455"/>
        <dbReference type="ChEBI" id="CHEBI:57783"/>
        <dbReference type="ChEBI" id="CHEBI:58349"/>
        <dbReference type="EC" id="1.1.1.179"/>
    </reaction>
</comment>
<dbReference type="GO" id="GO:0000166">
    <property type="term" value="F:nucleotide binding"/>
    <property type="evidence" value="ECO:0007669"/>
    <property type="project" value="InterPro"/>
</dbReference>
<dbReference type="PANTHER" id="PTHR22604">
    <property type="entry name" value="OXIDOREDUCTASES"/>
    <property type="match status" value="1"/>
</dbReference>
<evidence type="ECO:0000256" key="1">
    <source>
        <dbReference type="ARBA" id="ARBA00010928"/>
    </source>
</evidence>
<feature type="domain" description="GFO/IDH/MocA-like oxidoreductase" evidence="8">
    <location>
        <begin position="524"/>
        <end position="654"/>
    </location>
</feature>
<dbReference type="Pfam" id="PF13088">
    <property type="entry name" value="BNR_2"/>
    <property type="match status" value="1"/>
</dbReference>
<dbReference type="InterPro" id="IPR036278">
    <property type="entry name" value="Sialidase_sf"/>
</dbReference>
<dbReference type="Pfam" id="PF01408">
    <property type="entry name" value="GFO_IDH_MocA"/>
    <property type="match status" value="1"/>
</dbReference>
<dbReference type="PANTHER" id="PTHR22604:SF105">
    <property type="entry name" value="TRANS-1,2-DIHYDROBENZENE-1,2-DIOL DEHYDROGENASE"/>
    <property type="match status" value="1"/>
</dbReference>
<dbReference type="Gene3D" id="3.30.360.10">
    <property type="entry name" value="Dihydrodipicolinate Reductase, domain 2"/>
    <property type="match status" value="1"/>
</dbReference>
<proteinExistence type="inferred from homology"/>
<dbReference type="CDD" id="cd15482">
    <property type="entry name" value="Sialidase_non-viral"/>
    <property type="match status" value="1"/>
</dbReference>
<evidence type="ECO:0000259" key="7">
    <source>
        <dbReference type="Pfam" id="PF13088"/>
    </source>
</evidence>
<comment type="caution">
    <text evidence="9">The sequence shown here is derived from an EMBL/GenBank/DDBJ whole genome shotgun (WGS) entry which is preliminary data.</text>
</comment>
<gene>
    <name evidence="9" type="ORF">RDB_LOCUS133325</name>
</gene>
<keyword evidence="2" id="KW-0560">Oxidoreductase</keyword>
<evidence type="ECO:0000256" key="5">
    <source>
        <dbReference type="ARBA" id="ARBA00049233"/>
    </source>
</evidence>
<reference evidence="9" key="1">
    <citation type="submission" date="2021-01" db="EMBL/GenBank/DDBJ databases">
        <authorList>
            <person name="Kaushik A."/>
        </authorList>
    </citation>
    <scope>NUCLEOTIDE SEQUENCE</scope>
    <source>
        <strain evidence="9">AG5</strain>
    </source>
</reference>
<dbReference type="EC" id="1.1.1.179" evidence="3"/>
<feature type="domain" description="Sialidase" evidence="7">
    <location>
        <begin position="32"/>
        <end position="337"/>
    </location>
</feature>
<dbReference type="GO" id="GO:0047837">
    <property type="term" value="F:D-xylose 1-dehydrogenase (NADP+) activity"/>
    <property type="evidence" value="ECO:0007669"/>
    <property type="project" value="UniProtKB-EC"/>
</dbReference>
<feature type="domain" description="Gfo/Idh/MocA-like oxidoreductase N-terminal" evidence="6">
    <location>
        <begin position="383"/>
        <end position="511"/>
    </location>
</feature>
<dbReference type="InterPro" id="IPR036291">
    <property type="entry name" value="NAD(P)-bd_dom_sf"/>
</dbReference>
<dbReference type="InterPro" id="IPR011040">
    <property type="entry name" value="Sialidase"/>
</dbReference>
<protein>
    <recommendedName>
        <fullName evidence="3">D-xylose 1-dehydrogenase (NADP(+), D-xylono-1,5-lactone-forming)</fullName>
        <ecNumber evidence="3">1.1.1.179</ecNumber>
    </recommendedName>
    <alternativeName>
        <fullName evidence="4">D-xylose-NADP dehydrogenase</fullName>
    </alternativeName>
</protein>
<dbReference type="AlphaFoldDB" id="A0A8H3E3N2"/>
<dbReference type="Pfam" id="PF22725">
    <property type="entry name" value="GFO_IDH_MocA_C3"/>
    <property type="match status" value="1"/>
</dbReference>
<accession>A0A8H3E3N2</accession>
<comment type="similarity">
    <text evidence="1">Belongs to the Gfo/Idh/MocA family.</text>
</comment>
<name>A0A8H3E3N2_9AGAM</name>
<dbReference type="Gene3D" id="2.120.10.10">
    <property type="match status" value="1"/>
</dbReference>
<dbReference type="Gene3D" id="3.40.50.720">
    <property type="entry name" value="NAD(P)-binding Rossmann-like Domain"/>
    <property type="match status" value="1"/>
</dbReference>
<dbReference type="InterPro" id="IPR000683">
    <property type="entry name" value="Gfo/Idh/MocA-like_OxRdtase_N"/>
</dbReference>
<dbReference type="InterPro" id="IPR050984">
    <property type="entry name" value="Gfo/Idh/MocA_domain"/>
</dbReference>
<dbReference type="InterPro" id="IPR055170">
    <property type="entry name" value="GFO_IDH_MocA-like_dom"/>
</dbReference>
<evidence type="ECO:0000256" key="2">
    <source>
        <dbReference type="ARBA" id="ARBA00023002"/>
    </source>
</evidence>
<evidence type="ECO:0000313" key="10">
    <source>
        <dbReference type="Proteomes" id="UP000663827"/>
    </source>
</evidence>
<dbReference type="SUPFAM" id="SSF51735">
    <property type="entry name" value="NAD(P)-binding Rossmann-fold domains"/>
    <property type="match status" value="1"/>
</dbReference>
<dbReference type="Proteomes" id="UP000663827">
    <property type="component" value="Unassembled WGS sequence"/>
</dbReference>
<organism evidence="9 10">
    <name type="scientific">Rhizoctonia solani</name>
    <dbReference type="NCBI Taxonomy" id="456999"/>
    <lineage>
        <taxon>Eukaryota</taxon>
        <taxon>Fungi</taxon>
        <taxon>Dikarya</taxon>
        <taxon>Basidiomycota</taxon>
        <taxon>Agaricomycotina</taxon>
        <taxon>Agaricomycetes</taxon>
        <taxon>Cantharellales</taxon>
        <taxon>Ceratobasidiaceae</taxon>
        <taxon>Rhizoctonia</taxon>
    </lineage>
</organism>